<keyword evidence="15" id="KW-1185">Reference proteome</keyword>
<evidence type="ECO:0000313" key="13">
    <source>
        <dbReference type="EMBL" id="JAV58832.1"/>
    </source>
</evidence>
<dbReference type="GO" id="GO:0003860">
    <property type="term" value="F:3-hydroxyisobutyryl-CoA hydrolase activity"/>
    <property type="evidence" value="ECO:0007669"/>
    <property type="project" value="UniProtKB-EC"/>
</dbReference>
<comment type="catalytic activity">
    <reaction evidence="1">
        <text>3-hydroxy-2-methylpropanoyl-CoA + H2O = 3-hydroxy-2-methylpropanoate + CoA + H(+)</text>
        <dbReference type="Rhea" id="RHEA:20888"/>
        <dbReference type="ChEBI" id="CHEBI:11805"/>
        <dbReference type="ChEBI" id="CHEBI:15377"/>
        <dbReference type="ChEBI" id="CHEBI:15378"/>
        <dbReference type="ChEBI" id="CHEBI:57287"/>
        <dbReference type="ChEBI" id="CHEBI:57340"/>
        <dbReference type="EC" id="3.1.2.4"/>
    </reaction>
</comment>
<organism evidence="13">
    <name type="scientific">Photinus pyralis</name>
    <name type="common">Common eastern firefly</name>
    <name type="synonym">Lampyris pyralis</name>
    <dbReference type="NCBI Taxonomy" id="7054"/>
    <lineage>
        <taxon>Eukaryota</taxon>
        <taxon>Metazoa</taxon>
        <taxon>Ecdysozoa</taxon>
        <taxon>Arthropoda</taxon>
        <taxon>Hexapoda</taxon>
        <taxon>Insecta</taxon>
        <taxon>Pterygota</taxon>
        <taxon>Neoptera</taxon>
        <taxon>Endopterygota</taxon>
        <taxon>Coleoptera</taxon>
        <taxon>Polyphaga</taxon>
        <taxon>Elateriformia</taxon>
        <taxon>Elateroidea</taxon>
        <taxon>Lampyridae</taxon>
        <taxon>Lampyrinae</taxon>
        <taxon>Photinus</taxon>
    </lineage>
</organism>
<evidence type="ECO:0000313" key="14">
    <source>
        <dbReference type="EMBL" id="KAB0801939.1"/>
    </source>
</evidence>
<dbReference type="InParanoid" id="A0A1Y1KBE0"/>
<dbReference type="Gene3D" id="3.90.226.10">
    <property type="entry name" value="2-enoyl-CoA Hydratase, Chain A, domain 1"/>
    <property type="match status" value="1"/>
</dbReference>
<evidence type="ECO:0000313" key="15">
    <source>
        <dbReference type="Proteomes" id="UP000327044"/>
    </source>
</evidence>
<name>A0A1Y1KBE0_PHOPY</name>
<reference evidence="13" key="1">
    <citation type="journal article" date="2016" name="Sci. Rep.">
        <title>Molecular characterization of firefly nuptial gifts: a multi-omics approach sheds light on postcopulatory sexual selection.</title>
        <authorList>
            <person name="Al-Wathiqui N."/>
            <person name="Fallon T.R."/>
            <person name="South A."/>
            <person name="Weng J.K."/>
            <person name="Lewis S.M."/>
        </authorList>
    </citation>
    <scope>NUCLEOTIDE SEQUENCE</scope>
</reference>
<dbReference type="EC" id="3.1.2.4" evidence="5"/>
<gene>
    <name evidence="14" type="ORF">PPYR_04125</name>
</gene>
<dbReference type="Proteomes" id="UP000327044">
    <property type="component" value="Unassembled WGS sequence"/>
</dbReference>
<comment type="similarity">
    <text evidence="4">Belongs to the enoyl-CoA hydratase/isomerase family.</text>
</comment>
<evidence type="ECO:0000256" key="9">
    <source>
        <dbReference type="ARBA" id="ARBA00023128"/>
    </source>
</evidence>
<dbReference type="EMBL" id="VVIM01000002">
    <property type="protein sequence ID" value="KAB0801939.1"/>
    <property type="molecule type" value="Genomic_DNA"/>
</dbReference>
<evidence type="ECO:0000256" key="4">
    <source>
        <dbReference type="ARBA" id="ARBA00005254"/>
    </source>
</evidence>
<dbReference type="NCBIfam" id="NF004127">
    <property type="entry name" value="PRK05617.1"/>
    <property type="match status" value="1"/>
</dbReference>
<dbReference type="OrthoDB" id="1737613at2759"/>
<keyword evidence="7" id="KW-0101">Branched-chain amino acid catabolism</keyword>
<dbReference type="CDD" id="cd06558">
    <property type="entry name" value="crotonase-like"/>
    <property type="match status" value="1"/>
</dbReference>
<evidence type="ECO:0000256" key="3">
    <source>
        <dbReference type="ARBA" id="ARBA00005109"/>
    </source>
</evidence>
<reference evidence="14 15" key="2">
    <citation type="journal article" date="2018" name="Elife">
        <title>Firefly genomes illuminate parallel origins of bioluminescence in beetles.</title>
        <authorList>
            <person name="Fallon T.R."/>
            <person name="Lower S.E."/>
            <person name="Chang C.H."/>
            <person name="Bessho-Uehara M."/>
            <person name="Martin G.J."/>
            <person name="Bewick A.J."/>
            <person name="Behringer M."/>
            <person name="Debat H.J."/>
            <person name="Wong I."/>
            <person name="Day J.C."/>
            <person name="Suvorov A."/>
            <person name="Silva C.J."/>
            <person name="Stanger-Hall K.F."/>
            <person name="Hall D.W."/>
            <person name="Schmitz R.J."/>
            <person name="Nelson D.R."/>
            <person name="Lewis S.M."/>
            <person name="Shigenobu S."/>
            <person name="Bybee S.M."/>
            <person name="Larracuente A.M."/>
            <person name="Oba Y."/>
            <person name="Weng J.K."/>
        </authorList>
    </citation>
    <scope>NUCLEOTIDE SEQUENCE [LARGE SCALE GENOMIC DNA]</scope>
    <source>
        <strain evidence="14">1611_PpyrPB1</strain>
        <tissue evidence="14">Whole body</tissue>
    </source>
</reference>
<protein>
    <recommendedName>
        <fullName evidence="6">3-hydroxyisobutyryl-CoA hydrolase, mitochondrial</fullName>
        <ecNumber evidence="5">3.1.2.4</ecNumber>
    </recommendedName>
    <alternativeName>
        <fullName evidence="11">3-hydroxyisobutyryl-coenzyme A hydrolase</fullName>
    </alternativeName>
</protein>
<keyword evidence="9" id="KW-0496">Mitochondrion</keyword>
<dbReference type="GO" id="GO:0006574">
    <property type="term" value="P:L-valine catabolic process"/>
    <property type="evidence" value="ECO:0007669"/>
    <property type="project" value="UniProtKB-UniPathway"/>
</dbReference>
<dbReference type="InterPro" id="IPR045004">
    <property type="entry name" value="ECH_dom"/>
</dbReference>
<accession>A0A1Y1KBE0</accession>
<evidence type="ECO:0000256" key="8">
    <source>
        <dbReference type="ARBA" id="ARBA00022801"/>
    </source>
</evidence>
<dbReference type="FunFam" id="3.90.226.10:FF:000026">
    <property type="entry name" value="3-hydroxyisobutyryl-CoA hydrolase, mitochondrial"/>
    <property type="match status" value="1"/>
</dbReference>
<dbReference type="GO" id="GO:0005739">
    <property type="term" value="C:mitochondrion"/>
    <property type="evidence" value="ECO:0007669"/>
    <property type="project" value="UniProtKB-SubCell"/>
</dbReference>
<evidence type="ECO:0000256" key="7">
    <source>
        <dbReference type="ARBA" id="ARBA00022456"/>
    </source>
</evidence>
<evidence type="ECO:0000256" key="1">
    <source>
        <dbReference type="ARBA" id="ARBA00001709"/>
    </source>
</evidence>
<reference evidence="14" key="3">
    <citation type="submission" date="2019-08" db="EMBL/GenBank/DDBJ databases">
        <authorList>
            <consortium name="Photinus pyralis genome working group"/>
            <person name="Fallon T.R."/>
            <person name="Sander Lower S.E."/>
            <person name="Weng J.-K."/>
        </authorList>
    </citation>
    <scope>NUCLEOTIDE SEQUENCE</scope>
    <source>
        <strain evidence="14">1611_PpyrPB1</strain>
        <tissue evidence="14">Whole body</tissue>
    </source>
</reference>
<dbReference type="AlphaFoldDB" id="A0A1Y1KBE0"/>
<feature type="domain" description="Enoyl-CoA hydratase/isomerase" evidence="12">
    <location>
        <begin position="43"/>
        <end position="365"/>
    </location>
</feature>
<dbReference type="InterPro" id="IPR032259">
    <property type="entry name" value="HIBYL-CoA-H"/>
</dbReference>
<dbReference type="EMBL" id="GEZM01087220">
    <property type="protein sequence ID" value="JAV58832.1"/>
    <property type="molecule type" value="Transcribed_RNA"/>
</dbReference>
<sequence length="378" mass="41887">MVTKGLNLSSLICRKILKSNFLTMSRRMSTSEDEVLFETIRNMGVITLNRPKALNALNLPMVRKIYEKMQEWETKIGFVLIKGAGEKSFCAGGDVRAIVESGMKGGKLGFEFFREEYMLNGLIGSYKIPYVALIDGIVMGGGVGLSVHGDYRVATEKTLFAMPETLIGLFPDVGATYVLPRLQGKLGVYLALTGQRLKGYDVFLAGIATHYCDSNRMPELEEALSKCNNDRDIKDTLKKFGNSLDTPFSLAPVLSKINKCFSAPSIETILKALEEDGSDWARNTISTLSKMSPTSLKVSLKAVNEGEKLNLLECLQVEHRISCACLSNKDFYEGVRALLIDKDQNPNWQPATLAGVTDDYVNSFFNKLPGNNELRFKL</sequence>
<evidence type="ECO:0000256" key="2">
    <source>
        <dbReference type="ARBA" id="ARBA00004173"/>
    </source>
</evidence>
<proteinExistence type="inferred from homology"/>
<comment type="function">
    <text evidence="10">Hydrolyzes 3-hydroxyisobutyryl-CoA (HIBYL-CoA), a saline catabolite. Has high activity toward isobutyryl-CoA. Could be an isobutyryl-CoA dehydrogenase that functions in valine catabolism. Also hydrolyzes 3-hydroxypropanoyl-CoA.</text>
</comment>
<dbReference type="InterPro" id="IPR029045">
    <property type="entry name" value="ClpP/crotonase-like_dom_sf"/>
</dbReference>
<dbReference type="PANTHER" id="PTHR43176">
    <property type="entry name" value="3-HYDROXYISOBUTYRYL-COA HYDROLASE-RELATED"/>
    <property type="match status" value="1"/>
</dbReference>
<dbReference type="PANTHER" id="PTHR43176:SF3">
    <property type="entry name" value="3-HYDROXYISOBUTYRYL-COA HYDROLASE, MITOCHONDRIAL"/>
    <property type="match status" value="1"/>
</dbReference>
<dbReference type="SUPFAM" id="SSF52096">
    <property type="entry name" value="ClpP/crotonase"/>
    <property type="match status" value="1"/>
</dbReference>
<comment type="subcellular location">
    <subcellularLocation>
        <location evidence="2">Mitochondrion</location>
    </subcellularLocation>
</comment>
<dbReference type="UniPathway" id="UPA00362"/>
<evidence type="ECO:0000256" key="10">
    <source>
        <dbReference type="ARBA" id="ARBA00024871"/>
    </source>
</evidence>
<evidence type="ECO:0000256" key="6">
    <source>
        <dbReference type="ARBA" id="ARBA00016714"/>
    </source>
</evidence>
<dbReference type="FunCoup" id="A0A1Y1KBE0">
    <property type="interactions" value="1537"/>
</dbReference>
<evidence type="ECO:0000256" key="11">
    <source>
        <dbReference type="ARBA" id="ARBA00031181"/>
    </source>
</evidence>
<evidence type="ECO:0000259" key="12">
    <source>
        <dbReference type="Pfam" id="PF16113"/>
    </source>
</evidence>
<comment type="pathway">
    <text evidence="3">Amino-acid degradation; L-valine degradation.</text>
</comment>
<evidence type="ECO:0000256" key="5">
    <source>
        <dbReference type="ARBA" id="ARBA00011915"/>
    </source>
</evidence>
<dbReference type="Pfam" id="PF16113">
    <property type="entry name" value="ECH_2"/>
    <property type="match status" value="1"/>
</dbReference>
<keyword evidence="8" id="KW-0378">Hydrolase</keyword>